<dbReference type="AlphaFoldDB" id="A0A0B7KMK8"/>
<feature type="domain" description="Alcohol dehydrogenase-like N-terminal" evidence="2">
    <location>
        <begin position="33"/>
        <end position="146"/>
    </location>
</feature>
<proteinExistence type="predicted"/>
<gene>
    <name evidence="3" type="ORF">BN869_000012034_1</name>
</gene>
<feature type="domain" description="Alcohol dehydrogenase-like C-terminal" evidence="1">
    <location>
        <begin position="203"/>
        <end position="330"/>
    </location>
</feature>
<dbReference type="InterPro" id="IPR011032">
    <property type="entry name" value="GroES-like_sf"/>
</dbReference>
<evidence type="ECO:0000313" key="3">
    <source>
        <dbReference type="EMBL" id="CEO55976.1"/>
    </source>
</evidence>
<evidence type="ECO:0000259" key="2">
    <source>
        <dbReference type="Pfam" id="PF08240"/>
    </source>
</evidence>
<dbReference type="InterPro" id="IPR013149">
    <property type="entry name" value="ADH-like_C"/>
</dbReference>
<dbReference type="Pfam" id="PF08240">
    <property type="entry name" value="ADH_N"/>
    <property type="match status" value="1"/>
</dbReference>
<name>A0A0B7KMK8_BIOOC</name>
<dbReference type="GO" id="GO:0016491">
    <property type="term" value="F:oxidoreductase activity"/>
    <property type="evidence" value="ECO:0007669"/>
    <property type="project" value="TreeGrafter"/>
</dbReference>
<dbReference type="GO" id="GO:0005739">
    <property type="term" value="C:mitochondrion"/>
    <property type="evidence" value="ECO:0007669"/>
    <property type="project" value="TreeGrafter"/>
</dbReference>
<dbReference type="SUPFAM" id="SSF51735">
    <property type="entry name" value="NAD(P)-binding Rossmann-fold domains"/>
    <property type="match status" value="1"/>
</dbReference>
<dbReference type="SUPFAM" id="SSF50129">
    <property type="entry name" value="GroES-like"/>
    <property type="match status" value="1"/>
</dbReference>
<dbReference type="InterPro" id="IPR051397">
    <property type="entry name" value="Zn-ADH-like_protein"/>
</dbReference>
<dbReference type="Gene3D" id="3.40.50.720">
    <property type="entry name" value="NAD(P)-binding Rossmann-like Domain"/>
    <property type="match status" value="1"/>
</dbReference>
<dbReference type="CDD" id="cd05188">
    <property type="entry name" value="MDR"/>
    <property type="match status" value="1"/>
</dbReference>
<dbReference type="InterPro" id="IPR013154">
    <property type="entry name" value="ADH-like_N"/>
</dbReference>
<evidence type="ECO:0000259" key="1">
    <source>
        <dbReference type="Pfam" id="PF00107"/>
    </source>
</evidence>
<dbReference type="Pfam" id="PF00107">
    <property type="entry name" value="ADH_zinc_N"/>
    <property type="match status" value="1"/>
</dbReference>
<organism evidence="3">
    <name type="scientific">Bionectria ochroleuca</name>
    <name type="common">Gliocladium roseum</name>
    <dbReference type="NCBI Taxonomy" id="29856"/>
    <lineage>
        <taxon>Eukaryota</taxon>
        <taxon>Fungi</taxon>
        <taxon>Dikarya</taxon>
        <taxon>Ascomycota</taxon>
        <taxon>Pezizomycotina</taxon>
        <taxon>Sordariomycetes</taxon>
        <taxon>Hypocreomycetidae</taxon>
        <taxon>Hypocreales</taxon>
        <taxon>Bionectriaceae</taxon>
        <taxon>Clonostachys</taxon>
    </lineage>
</organism>
<reference evidence="3" key="1">
    <citation type="submission" date="2015-01" db="EMBL/GenBank/DDBJ databases">
        <authorList>
            <person name="Durling Mikael"/>
        </authorList>
    </citation>
    <scope>NUCLEOTIDE SEQUENCE</scope>
</reference>
<sequence>MAQDLPETMKALSCQDVGKPLQLTTAPTPRPTPGSVVVKVLAVQSQRSLAAIIAGKTPFTFPKPLTPGNTAIGRVAATGQDTTSLAVGQLVMLDTFVRARDNTDIQILWGFSDGFTPQSKKFMADNWAMGSYAEYVRAPLENTWALDEKRLCGSPSDGGLGYTIDDLASLPEILIPYGGLRGINLHPGETIVIAPATGGFSGAAVFAALAMGATVIAMGRNAKVLQKLKDQFPRVRTVVNTGDVQADTAALRALGPIDAYLDLSPPQASSSTHIRSCFLALRQYGRASLMGFIPTDLALPYSHAMGNNLTIRGQFMYERADVKSLIRLVESGQLKLGTAGCYEICGKYRLDEMEECFQKTEACQEAGQVVLITP</sequence>
<accession>A0A0B7KMK8</accession>
<dbReference type="PANTHER" id="PTHR43677:SF4">
    <property type="entry name" value="QUINONE OXIDOREDUCTASE-LIKE PROTEIN 2"/>
    <property type="match status" value="1"/>
</dbReference>
<dbReference type="Gene3D" id="3.90.180.10">
    <property type="entry name" value="Medium-chain alcohol dehydrogenases, catalytic domain"/>
    <property type="match status" value="1"/>
</dbReference>
<dbReference type="InterPro" id="IPR036291">
    <property type="entry name" value="NAD(P)-bd_dom_sf"/>
</dbReference>
<dbReference type="PANTHER" id="PTHR43677">
    <property type="entry name" value="SHORT-CHAIN DEHYDROGENASE/REDUCTASE"/>
    <property type="match status" value="1"/>
</dbReference>
<dbReference type="EMBL" id="CDPU01000059">
    <property type="protein sequence ID" value="CEO55976.1"/>
    <property type="molecule type" value="Genomic_DNA"/>
</dbReference>
<protein>
    <submittedName>
        <fullName evidence="3">Uncharacterized protein</fullName>
    </submittedName>
</protein>